<evidence type="ECO:0000256" key="12">
    <source>
        <dbReference type="ARBA" id="ARBA00022801"/>
    </source>
</evidence>
<evidence type="ECO:0000256" key="15">
    <source>
        <dbReference type="PROSITE-ProRule" id="PRU01319"/>
    </source>
</evidence>
<keyword evidence="12 14" id="KW-0378">Hydrolase</keyword>
<dbReference type="NCBIfam" id="NF000595">
    <property type="entry name" value="PRK00015.1-3"/>
    <property type="match status" value="1"/>
</dbReference>
<comment type="caution">
    <text evidence="18">The sequence shown here is derived from an EMBL/GenBank/DDBJ whole genome shotgun (WGS) entry which is preliminary data.</text>
</comment>
<comment type="caution">
    <text evidence="14 15">Lacks conserved residue(s) required for the propagation of feature annotation.</text>
</comment>
<evidence type="ECO:0000256" key="10">
    <source>
        <dbReference type="ARBA" id="ARBA00022723"/>
    </source>
</evidence>
<keyword evidence="8 14" id="KW-0963">Cytoplasm</keyword>
<evidence type="ECO:0000259" key="17">
    <source>
        <dbReference type="PROSITE" id="PS51975"/>
    </source>
</evidence>
<dbReference type="InterPro" id="IPR001352">
    <property type="entry name" value="RNase_HII/HIII"/>
</dbReference>
<dbReference type="GO" id="GO:0005737">
    <property type="term" value="C:cytoplasm"/>
    <property type="evidence" value="ECO:0007669"/>
    <property type="project" value="UniProtKB-SubCell"/>
</dbReference>
<evidence type="ECO:0000256" key="3">
    <source>
        <dbReference type="ARBA" id="ARBA00004065"/>
    </source>
</evidence>
<dbReference type="GO" id="GO:0004523">
    <property type="term" value="F:RNA-DNA hybrid ribonuclease activity"/>
    <property type="evidence" value="ECO:0007669"/>
    <property type="project" value="UniProtKB-UniRule"/>
</dbReference>
<organism evidence="18 19">
    <name type="scientific">Candidatus Ghiorseimicrobium undicola</name>
    <dbReference type="NCBI Taxonomy" id="1974746"/>
    <lineage>
        <taxon>Bacteria</taxon>
        <taxon>Pseudomonadati</taxon>
        <taxon>Candidatus Omnitrophota</taxon>
        <taxon>Candidatus Ghiorseimicrobium</taxon>
    </lineage>
</organism>
<evidence type="ECO:0000256" key="6">
    <source>
        <dbReference type="ARBA" id="ARBA00012180"/>
    </source>
</evidence>
<dbReference type="PROSITE" id="PS51975">
    <property type="entry name" value="RNASE_H_2"/>
    <property type="match status" value="1"/>
</dbReference>
<dbReference type="InterPro" id="IPR022898">
    <property type="entry name" value="RNase_HII"/>
</dbReference>
<evidence type="ECO:0000256" key="11">
    <source>
        <dbReference type="ARBA" id="ARBA00022759"/>
    </source>
</evidence>
<dbReference type="PANTHER" id="PTHR10954">
    <property type="entry name" value="RIBONUCLEASE H2 SUBUNIT A"/>
    <property type="match status" value="1"/>
</dbReference>
<dbReference type="Proteomes" id="UP000229641">
    <property type="component" value="Unassembled WGS sequence"/>
</dbReference>
<evidence type="ECO:0000256" key="7">
    <source>
        <dbReference type="ARBA" id="ARBA00019179"/>
    </source>
</evidence>
<keyword evidence="10 14" id="KW-0479">Metal-binding</keyword>
<evidence type="ECO:0000256" key="2">
    <source>
        <dbReference type="ARBA" id="ARBA00001946"/>
    </source>
</evidence>
<comment type="catalytic activity">
    <reaction evidence="1 14 16">
        <text>Endonucleolytic cleavage to 5'-phosphomonoester.</text>
        <dbReference type="EC" id="3.1.26.4"/>
    </reaction>
</comment>
<feature type="binding site" evidence="14">
    <location>
        <position position="22"/>
    </location>
    <ligand>
        <name>a divalent metal cation</name>
        <dbReference type="ChEBI" id="CHEBI:60240"/>
    </ligand>
</feature>
<evidence type="ECO:0000256" key="5">
    <source>
        <dbReference type="ARBA" id="ARBA00007383"/>
    </source>
</evidence>
<dbReference type="PANTHER" id="PTHR10954:SF18">
    <property type="entry name" value="RIBONUCLEASE HII"/>
    <property type="match status" value="1"/>
</dbReference>
<evidence type="ECO:0000313" key="19">
    <source>
        <dbReference type="Proteomes" id="UP000229641"/>
    </source>
</evidence>
<dbReference type="GO" id="GO:0043137">
    <property type="term" value="P:DNA replication, removal of RNA primer"/>
    <property type="evidence" value="ECO:0007669"/>
    <property type="project" value="TreeGrafter"/>
</dbReference>
<keyword evidence="9 14" id="KW-0540">Nuclease</keyword>
<comment type="cofactor">
    <cofactor evidence="2">
        <name>Mg(2+)</name>
        <dbReference type="ChEBI" id="CHEBI:18420"/>
    </cofactor>
</comment>
<evidence type="ECO:0000256" key="9">
    <source>
        <dbReference type="ARBA" id="ARBA00022722"/>
    </source>
</evidence>
<keyword evidence="13 14" id="KW-0464">Manganese</keyword>
<accession>A0A2H0LWS6</accession>
<comment type="subcellular location">
    <subcellularLocation>
        <location evidence="4 14">Cytoplasm</location>
    </subcellularLocation>
</comment>
<dbReference type="Pfam" id="PF01351">
    <property type="entry name" value="RNase_HII"/>
    <property type="match status" value="1"/>
</dbReference>
<comment type="similarity">
    <text evidence="5 14 16">Belongs to the RNase HII family.</text>
</comment>
<evidence type="ECO:0000256" key="4">
    <source>
        <dbReference type="ARBA" id="ARBA00004496"/>
    </source>
</evidence>
<dbReference type="InterPro" id="IPR024567">
    <property type="entry name" value="RNase_HII/HIII_dom"/>
</dbReference>
<sequence length="216" mass="23462">MPNFYYEADAGKKGFDLVGGVDEAGRGPLAGPVVAAAVILTEKKINSKIDDSKALSAVQRENAYKEITDFSVVGIGIIPETIIDSLNILQATLVAMENAVISCARKAAKIFLSGSAKKNLYFLVDGGNIGLKIPYGFRCIVSGDKKSRSIAAASIVAKVTRDRIMQIYDKVYPSYGFSRHKGYPTKEHIANLRRFGPVKIHRKTFYPVSELKCGIG</sequence>
<dbReference type="EMBL" id="PCWA01000084">
    <property type="protein sequence ID" value="PIQ88873.1"/>
    <property type="molecule type" value="Genomic_DNA"/>
</dbReference>
<dbReference type="SUPFAM" id="SSF53098">
    <property type="entry name" value="Ribonuclease H-like"/>
    <property type="match status" value="1"/>
</dbReference>
<protein>
    <recommendedName>
        <fullName evidence="7 14">Ribonuclease HII</fullName>
        <shortName evidence="14">RNase HII</shortName>
        <ecNumber evidence="6 14">3.1.26.4</ecNumber>
    </recommendedName>
</protein>
<dbReference type="GO" id="GO:0006298">
    <property type="term" value="P:mismatch repair"/>
    <property type="evidence" value="ECO:0007669"/>
    <property type="project" value="TreeGrafter"/>
</dbReference>
<evidence type="ECO:0000256" key="8">
    <source>
        <dbReference type="ARBA" id="ARBA00022490"/>
    </source>
</evidence>
<evidence type="ECO:0000256" key="14">
    <source>
        <dbReference type="HAMAP-Rule" id="MF_00052"/>
    </source>
</evidence>
<dbReference type="InterPro" id="IPR036397">
    <property type="entry name" value="RNaseH_sf"/>
</dbReference>
<comment type="function">
    <text evidence="3 14 16">Endonuclease that specifically degrades the RNA of RNA-DNA hybrids.</text>
</comment>
<dbReference type="CDD" id="cd07182">
    <property type="entry name" value="RNase_HII_bacteria_HII_like"/>
    <property type="match status" value="1"/>
</dbReference>
<comment type="cofactor">
    <cofactor evidence="14">
        <name>Mn(2+)</name>
        <dbReference type="ChEBI" id="CHEBI:29035"/>
    </cofactor>
    <cofactor evidence="14">
        <name>Mg(2+)</name>
        <dbReference type="ChEBI" id="CHEBI:18420"/>
    </cofactor>
    <text evidence="14">Manganese or magnesium. Binds 1 divalent metal ion per monomer in the absence of substrate. May bind a second metal ion after substrate binding.</text>
</comment>
<reference evidence="18 19" key="1">
    <citation type="submission" date="2017-09" db="EMBL/GenBank/DDBJ databases">
        <title>Depth-based differentiation of microbial function through sediment-hosted aquifers and enrichment of novel symbionts in the deep terrestrial subsurface.</title>
        <authorList>
            <person name="Probst A.J."/>
            <person name="Ladd B."/>
            <person name="Jarett J.K."/>
            <person name="Geller-Mcgrath D.E."/>
            <person name="Sieber C.M."/>
            <person name="Emerson J.B."/>
            <person name="Anantharaman K."/>
            <person name="Thomas B.C."/>
            <person name="Malmstrom R."/>
            <person name="Stieglmeier M."/>
            <person name="Klingl A."/>
            <person name="Woyke T."/>
            <person name="Ryan C.M."/>
            <person name="Banfield J.F."/>
        </authorList>
    </citation>
    <scope>NUCLEOTIDE SEQUENCE [LARGE SCALE GENOMIC DNA]</scope>
    <source>
        <strain evidence="18">CG11_big_fil_rev_8_21_14_0_20_42_13</strain>
    </source>
</reference>
<dbReference type="InterPro" id="IPR012337">
    <property type="entry name" value="RNaseH-like_sf"/>
</dbReference>
<evidence type="ECO:0000256" key="16">
    <source>
        <dbReference type="RuleBase" id="RU003515"/>
    </source>
</evidence>
<dbReference type="AlphaFoldDB" id="A0A2H0LWS6"/>
<dbReference type="GO" id="GO:0030145">
    <property type="term" value="F:manganese ion binding"/>
    <property type="evidence" value="ECO:0007669"/>
    <property type="project" value="UniProtKB-UniRule"/>
</dbReference>
<keyword evidence="11 14" id="KW-0255">Endonuclease</keyword>
<dbReference type="HAMAP" id="MF_00052_B">
    <property type="entry name" value="RNase_HII_B"/>
    <property type="match status" value="1"/>
</dbReference>
<dbReference type="GO" id="GO:0003723">
    <property type="term" value="F:RNA binding"/>
    <property type="evidence" value="ECO:0007669"/>
    <property type="project" value="UniProtKB-UniRule"/>
</dbReference>
<evidence type="ECO:0000256" key="1">
    <source>
        <dbReference type="ARBA" id="ARBA00000077"/>
    </source>
</evidence>
<proteinExistence type="inferred from homology"/>
<dbReference type="GO" id="GO:0032299">
    <property type="term" value="C:ribonuclease H2 complex"/>
    <property type="evidence" value="ECO:0007669"/>
    <property type="project" value="TreeGrafter"/>
</dbReference>
<gene>
    <name evidence="14" type="primary">rnhB</name>
    <name evidence="18" type="ORF">COV72_06245</name>
</gene>
<evidence type="ECO:0000313" key="18">
    <source>
        <dbReference type="EMBL" id="PIQ88873.1"/>
    </source>
</evidence>
<dbReference type="Gene3D" id="3.30.420.10">
    <property type="entry name" value="Ribonuclease H-like superfamily/Ribonuclease H"/>
    <property type="match status" value="1"/>
</dbReference>
<feature type="domain" description="RNase H type-2" evidence="17">
    <location>
        <begin position="16"/>
        <end position="216"/>
    </location>
</feature>
<evidence type="ECO:0000256" key="13">
    <source>
        <dbReference type="ARBA" id="ARBA00023211"/>
    </source>
</evidence>
<dbReference type="EC" id="3.1.26.4" evidence="6 14"/>
<feature type="binding site" evidence="14">
    <location>
        <position position="23"/>
    </location>
    <ligand>
        <name>a divalent metal cation</name>
        <dbReference type="ChEBI" id="CHEBI:60240"/>
    </ligand>
</feature>
<name>A0A2H0LWS6_9BACT</name>